<reference evidence="2 3" key="1">
    <citation type="submission" date="2019-09" db="EMBL/GenBank/DDBJ databases">
        <title>The hologenome of the rock-dwelling lichen Lasallia pustulata.</title>
        <authorList>
            <person name="Greshake Tzovaras B."/>
            <person name="Segers F."/>
            <person name="Bicker A."/>
            <person name="Dal Grande F."/>
            <person name="Otte J."/>
            <person name="Hankeln T."/>
            <person name="Schmitt I."/>
            <person name="Ebersberger I."/>
        </authorList>
    </citation>
    <scope>NUCLEOTIDE SEQUENCE [LARGE SCALE GENOMIC DNA]</scope>
    <source>
        <strain evidence="2">A1-1</strain>
    </source>
</reference>
<sequence>MDHLGARHEQSCDDKRERAYTDASTRMAEQDDKLLQHTPPDADGSEDNQPSQHTVAAPDADDSEDNQPLQISC</sequence>
<proteinExistence type="predicted"/>
<comment type="caution">
    <text evidence="2">The sequence shown here is derived from an EMBL/GenBank/DDBJ whole genome shotgun (WGS) entry which is preliminary data.</text>
</comment>
<feature type="compositionally biased region" description="Basic and acidic residues" evidence="1">
    <location>
        <begin position="1"/>
        <end position="20"/>
    </location>
</feature>
<dbReference type="EMBL" id="VXIT01000002">
    <property type="protein sequence ID" value="KAA6414660.1"/>
    <property type="molecule type" value="Genomic_DNA"/>
</dbReference>
<evidence type="ECO:0000313" key="3">
    <source>
        <dbReference type="Proteomes" id="UP000324767"/>
    </source>
</evidence>
<dbReference type="Proteomes" id="UP000324767">
    <property type="component" value="Unassembled WGS sequence"/>
</dbReference>
<gene>
    <name evidence="2" type="ORF">FRX48_01410</name>
</gene>
<accession>A0A5M8Q082</accession>
<name>A0A5M8Q082_9LECA</name>
<dbReference type="AlphaFoldDB" id="A0A5M8Q082"/>
<feature type="region of interest" description="Disordered" evidence="1">
    <location>
        <begin position="1"/>
        <end position="73"/>
    </location>
</feature>
<evidence type="ECO:0000256" key="1">
    <source>
        <dbReference type="SAM" id="MobiDB-lite"/>
    </source>
</evidence>
<evidence type="ECO:0000313" key="2">
    <source>
        <dbReference type="EMBL" id="KAA6414660.1"/>
    </source>
</evidence>
<organism evidence="2 3">
    <name type="scientific">Lasallia pustulata</name>
    <dbReference type="NCBI Taxonomy" id="136370"/>
    <lineage>
        <taxon>Eukaryota</taxon>
        <taxon>Fungi</taxon>
        <taxon>Dikarya</taxon>
        <taxon>Ascomycota</taxon>
        <taxon>Pezizomycotina</taxon>
        <taxon>Lecanoromycetes</taxon>
        <taxon>OSLEUM clade</taxon>
        <taxon>Umbilicariomycetidae</taxon>
        <taxon>Umbilicariales</taxon>
        <taxon>Umbilicariaceae</taxon>
        <taxon>Lasallia</taxon>
    </lineage>
</organism>
<protein>
    <submittedName>
        <fullName evidence="2">Uncharacterized protein</fullName>
    </submittedName>
</protein>